<dbReference type="InterPro" id="IPR000719">
    <property type="entry name" value="Prot_kinase_dom"/>
</dbReference>
<gene>
    <name evidence="11" type="ORF">QIT00_15810</name>
</gene>
<dbReference type="Gene3D" id="1.10.510.10">
    <property type="entry name" value="Transferase(Phosphotransferase) domain 1"/>
    <property type="match status" value="1"/>
</dbReference>
<reference evidence="11 12" key="1">
    <citation type="submission" date="2023-05" db="EMBL/GenBank/DDBJ databases">
        <title>Draft genome sequence of Streptomyces sp. B-S-A12 isolated from a cave soil in Thailand.</title>
        <authorList>
            <person name="Chamroensaksri N."/>
            <person name="Muangham S."/>
        </authorList>
    </citation>
    <scope>NUCLEOTIDE SEQUENCE [LARGE SCALE GENOMIC DNA]</scope>
    <source>
        <strain evidence="11 12">B-S-A12</strain>
    </source>
</reference>
<organism evidence="11 12">
    <name type="scientific">Streptomyces luteolus</name>
    <dbReference type="NCBI Taxonomy" id="3043615"/>
    <lineage>
        <taxon>Bacteria</taxon>
        <taxon>Bacillati</taxon>
        <taxon>Actinomycetota</taxon>
        <taxon>Actinomycetes</taxon>
        <taxon>Kitasatosporales</taxon>
        <taxon>Streptomycetaceae</taxon>
        <taxon>Streptomyces</taxon>
    </lineage>
</organism>
<dbReference type="Pfam" id="PF00069">
    <property type="entry name" value="Pkinase"/>
    <property type="match status" value="1"/>
</dbReference>
<dbReference type="Gene3D" id="3.30.200.20">
    <property type="entry name" value="Phosphorylase Kinase, domain 1"/>
    <property type="match status" value="1"/>
</dbReference>
<feature type="binding site" evidence="7">
    <location>
        <position position="59"/>
    </location>
    <ligand>
        <name>ATP</name>
        <dbReference type="ChEBI" id="CHEBI:30616"/>
    </ligand>
</feature>
<keyword evidence="5 11" id="KW-0418">Kinase</keyword>
<keyword evidence="6 7" id="KW-0067">ATP-binding</keyword>
<dbReference type="PROSITE" id="PS00108">
    <property type="entry name" value="PROTEIN_KINASE_ST"/>
    <property type="match status" value="1"/>
</dbReference>
<evidence type="ECO:0000256" key="3">
    <source>
        <dbReference type="ARBA" id="ARBA00022679"/>
    </source>
</evidence>
<dbReference type="InterPro" id="IPR011009">
    <property type="entry name" value="Kinase-like_dom_sf"/>
</dbReference>
<evidence type="ECO:0000256" key="8">
    <source>
        <dbReference type="SAM" id="MobiDB-lite"/>
    </source>
</evidence>
<dbReference type="RefSeq" id="WP_282535898.1">
    <property type="nucleotide sequence ID" value="NZ_JASCIS010000014.1"/>
</dbReference>
<feature type="compositionally biased region" description="Low complexity" evidence="8">
    <location>
        <begin position="426"/>
        <end position="451"/>
    </location>
</feature>
<evidence type="ECO:0000256" key="2">
    <source>
        <dbReference type="ARBA" id="ARBA00012513"/>
    </source>
</evidence>
<accession>A0ABT6SYV6</accession>
<protein>
    <recommendedName>
        <fullName evidence="2">non-specific serine/threonine protein kinase</fullName>
        <ecNumber evidence="2">2.7.11.1</ecNumber>
    </recommendedName>
</protein>
<feature type="transmembrane region" description="Helical" evidence="9">
    <location>
        <begin position="393"/>
        <end position="414"/>
    </location>
</feature>
<evidence type="ECO:0000256" key="1">
    <source>
        <dbReference type="ARBA" id="ARBA00010886"/>
    </source>
</evidence>
<keyword evidence="4 7" id="KW-0547">Nucleotide-binding</keyword>
<evidence type="ECO:0000256" key="7">
    <source>
        <dbReference type="PROSITE-ProRule" id="PRU10141"/>
    </source>
</evidence>
<dbReference type="GO" id="GO:0004674">
    <property type="term" value="F:protein serine/threonine kinase activity"/>
    <property type="evidence" value="ECO:0007669"/>
    <property type="project" value="UniProtKB-EC"/>
</dbReference>
<proteinExistence type="inferred from homology"/>
<keyword evidence="12" id="KW-1185">Reference proteome</keyword>
<dbReference type="EMBL" id="JASCIS010000014">
    <property type="protein sequence ID" value="MDI3420009.1"/>
    <property type="molecule type" value="Genomic_DNA"/>
</dbReference>
<name>A0ABT6SYV6_9ACTN</name>
<dbReference type="PROSITE" id="PS50011">
    <property type="entry name" value="PROTEIN_KINASE_DOM"/>
    <property type="match status" value="1"/>
</dbReference>
<keyword evidence="9" id="KW-1133">Transmembrane helix</keyword>
<feature type="compositionally biased region" description="Low complexity" evidence="8">
    <location>
        <begin position="368"/>
        <end position="381"/>
    </location>
</feature>
<keyword evidence="9" id="KW-0472">Membrane</keyword>
<dbReference type="SUPFAM" id="SSF56112">
    <property type="entry name" value="Protein kinase-like (PK-like)"/>
    <property type="match status" value="1"/>
</dbReference>
<keyword evidence="9" id="KW-0812">Transmembrane</keyword>
<evidence type="ECO:0000256" key="4">
    <source>
        <dbReference type="ARBA" id="ARBA00022741"/>
    </source>
</evidence>
<feature type="domain" description="Protein kinase" evidence="10">
    <location>
        <begin position="31"/>
        <end position="287"/>
    </location>
</feature>
<dbReference type="PANTHER" id="PTHR43671">
    <property type="entry name" value="SERINE/THREONINE-PROTEIN KINASE NEK"/>
    <property type="match status" value="1"/>
</dbReference>
<evidence type="ECO:0000313" key="11">
    <source>
        <dbReference type="EMBL" id="MDI3420009.1"/>
    </source>
</evidence>
<dbReference type="InterPro" id="IPR008271">
    <property type="entry name" value="Ser/Thr_kinase_AS"/>
</dbReference>
<dbReference type="EC" id="2.7.11.1" evidence="2"/>
<feature type="compositionally biased region" description="Basic and acidic residues" evidence="8">
    <location>
        <begin position="452"/>
        <end position="472"/>
    </location>
</feature>
<comment type="similarity">
    <text evidence="1">Belongs to the protein kinase superfamily. NEK Ser/Thr protein kinase family. NIMA subfamily.</text>
</comment>
<keyword evidence="3 11" id="KW-0808">Transferase</keyword>
<dbReference type="CDD" id="cd14014">
    <property type="entry name" value="STKc_PknB_like"/>
    <property type="match status" value="1"/>
</dbReference>
<feature type="compositionally biased region" description="Gly residues" evidence="8">
    <location>
        <begin position="486"/>
        <end position="532"/>
    </location>
</feature>
<feature type="compositionally biased region" description="Basic and acidic residues" evidence="8">
    <location>
        <begin position="323"/>
        <end position="346"/>
    </location>
</feature>
<feature type="region of interest" description="Disordered" evidence="8">
    <location>
        <begin position="319"/>
        <end position="388"/>
    </location>
</feature>
<evidence type="ECO:0000313" key="12">
    <source>
        <dbReference type="Proteomes" id="UP001237105"/>
    </source>
</evidence>
<dbReference type="InterPro" id="IPR050660">
    <property type="entry name" value="NEK_Ser/Thr_kinase"/>
</dbReference>
<sequence>MTSVTGGGGEDYVEGGIKRLTASDPTLIGPYLLLGRLGAGGMGRVYLARSESGRTAAVKVVHEEHVSDSRFRARFRREIGAARKVDQRYTAPVLDADPDAEFPWVATGYVPGLSLEQVVRGHGPLPAEAVHALTEGLLRALHDIHGAGIVHRDLKPSNVMLTVDGPRIIDFGIARAVQTSVESMLTSTGMVVGSPGFMAPEQILGEASGPKCDVFALGCLIVYAATGQLPFGHAAGNQHAVMYRIVEGEPELDGLRDEELRALAARCLTKDVGARPGVDELLADPRRTAALPSADSAHLPGPVVTHLAQQAARLLDAEAATPVREEEPSAVREEEPSAVREEEPSAVREGSGPAAGTPADRDTAKLRPAAAAATVPPGGAATRERDSARRRRWWSYALPVVAVLALGGGTIALLGPFGGNGEDEGAPPADGGSTATAGPGSPASPSGSPSGKGEKTPDGKGKDVGGKKDDGKGGAGTGDGEDGDSADGGGSAADKGGGTDASGGGSGDGGGSGSGSGSGSSEGGSGSTGGGSAGAVPSYFVDSWAYADQYNIGQPGTITVSGGGTVRLVVKGNGIDCTYSAKVTSTANEGSRIDLGTQTLSGGTPGPCHATKDPSYLTISGGGVRYVPGPSHGDGYRYTRG</sequence>
<dbReference type="PANTHER" id="PTHR43671:SF13">
    <property type="entry name" value="SERINE_THREONINE-PROTEIN KINASE NEK2"/>
    <property type="match status" value="1"/>
</dbReference>
<dbReference type="SMART" id="SM00220">
    <property type="entry name" value="S_TKc"/>
    <property type="match status" value="1"/>
</dbReference>
<dbReference type="InterPro" id="IPR017441">
    <property type="entry name" value="Protein_kinase_ATP_BS"/>
</dbReference>
<comment type="caution">
    <text evidence="11">The sequence shown here is derived from an EMBL/GenBank/DDBJ whole genome shotgun (WGS) entry which is preliminary data.</text>
</comment>
<evidence type="ECO:0000256" key="6">
    <source>
        <dbReference type="ARBA" id="ARBA00022840"/>
    </source>
</evidence>
<evidence type="ECO:0000256" key="5">
    <source>
        <dbReference type="ARBA" id="ARBA00022777"/>
    </source>
</evidence>
<dbReference type="PROSITE" id="PS00107">
    <property type="entry name" value="PROTEIN_KINASE_ATP"/>
    <property type="match status" value="1"/>
</dbReference>
<feature type="region of interest" description="Disordered" evidence="8">
    <location>
        <begin position="419"/>
        <end position="532"/>
    </location>
</feature>
<evidence type="ECO:0000259" key="10">
    <source>
        <dbReference type="PROSITE" id="PS50011"/>
    </source>
</evidence>
<dbReference type="Proteomes" id="UP001237105">
    <property type="component" value="Unassembled WGS sequence"/>
</dbReference>
<evidence type="ECO:0000256" key="9">
    <source>
        <dbReference type="SAM" id="Phobius"/>
    </source>
</evidence>